<proteinExistence type="predicted"/>
<dbReference type="Proteomes" id="UP000229740">
    <property type="component" value="Unassembled WGS sequence"/>
</dbReference>
<name>A0A2G6E5E5_9BACT</name>
<sequence>MRRVVIAEIPERVTGLSQAHERMRRVSFLVNRKALKKGGKFLQRVENNGQNRRVQLKRTGRNIFLLCERSVMMR</sequence>
<dbReference type="AlphaFoldDB" id="A0A2G6E5E5"/>
<dbReference type="EMBL" id="PDPS01000029">
    <property type="protein sequence ID" value="PID57008.1"/>
    <property type="molecule type" value="Genomic_DNA"/>
</dbReference>
<evidence type="ECO:0000313" key="1">
    <source>
        <dbReference type="EMBL" id="PID57008.1"/>
    </source>
</evidence>
<gene>
    <name evidence="1" type="ORF">CSB45_08775</name>
</gene>
<comment type="caution">
    <text evidence="1">The sequence shown here is derived from an EMBL/GenBank/DDBJ whole genome shotgun (WGS) entry which is preliminary data.</text>
</comment>
<reference evidence="1 2" key="1">
    <citation type="submission" date="2017-10" db="EMBL/GenBank/DDBJ databases">
        <title>Novel microbial diversity and functional potential in the marine mammal oral microbiome.</title>
        <authorList>
            <person name="Dudek N.K."/>
            <person name="Sun C.L."/>
            <person name="Burstein D."/>
            <person name="Kantor R.S."/>
            <person name="Aliaga Goltsman D.S."/>
            <person name="Bik E.M."/>
            <person name="Thomas B.C."/>
            <person name="Banfield J.F."/>
            <person name="Relman D.A."/>
        </authorList>
    </citation>
    <scope>NUCLEOTIDE SEQUENCE [LARGE SCALE GENOMIC DNA]</scope>
    <source>
        <strain evidence="1">DOLZORAL124_49_17</strain>
    </source>
</reference>
<accession>A0A2G6E5E5</accession>
<evidence type="ECO:0000313" key="2">
    <source>
        <dbReference type="Proteomes" id="UP000229740"/>
    </source>
</evidence>
<protein>
    <submittedName>
        <fullName evidence="1">Uncharacterized protein</fullName>
    </submittedName>
</protein>
<organism evidence="1 2">
    <name type="scientific">candidate division KSB3 bacterium</name>
    <dbReference type="NCBI Taxonomy" id="2044937"/>
    <lineage>
        <taxon>Bacteria</taxon>
        <taxon>candidate division KSB3</taxon>
    </lineage>
</organism>